<dbReference type="Pfam" id="PF04055">
    <property type="entry name" value="Radical_SAM"/>
    <property type="match status" value="1"/>
</dbReference>
<evidence type="ECO:0000256" key="1">
    <source>
        <dbReference type="ARBA" id="ARBA00001966"/>
    </source>
</evidence>
<dbReference type="GO" id="GO:0016491">
    <property type="term" value="F:oxidoreductase activity"/>
    <property type="evidence" value="ECO:0007669"/>
    <property type="project" value="InterPro"/>
</dbReference>
<keyword evidence="3" id="KW-0479">Metal-binding</keyword>
<dbReference type="SUPFAM" id="SSF102114">
    <property type="entry name" value="Radical SAM enzymes"/>
    <property type="match status" value="1"/>
</dbReference>
<dbReference type="InterPro" id="IPR023867">
    <property type="entry name" value="Sulphatase_maturase_rSAM"/>
</dbReference>
<dbReference type="NCBIfam" id="TIGR04085">
    <property type="entry name" value="rSAM_more_4Fe4S"/>
    <property type="match status" value="1"/>
</dbReference>
<organism evidence="7 8">
    <name type="scientific">Candidatus Caccalectryoclostridium excrementigallinarum</name>
    <dbReference type="NCBI Taxonomy" id="2840710"/>
    <lineage>
        <taxon>Bacteria</taxon>
        <taxon>Bacillati</taxon>
        <taxon>Bacillota</taxon>
        <taxon>Clostridia</taxon>
        <taxon>Christensenellales</taxon>
        <taxon>Christensenellaceae</taxon>
        <taxon>Christensenellaceae incertae sedis</taxon>
        <taxon>Candidatus Caccalectryoclostridium</taxon>
    </lineage>
</organism>
<dbReference type="GO" id="GO:0046872">
    <property type="term" value="F:metal ion binding"/>
    <property type="evidence" value="ECO:0007669"/>
    <property type="project" value="UniProtKB-KW"/>
</dbReference>
<dbReference type="PANTHER" id="PTHR43273">
    <property type="entry name" value="ANAEROBIC SULFATASE-MATURATING ENZYME HOMOLOG ASLB-RELATED"/>
    <property type="match status" value="1"/>
</dbReference>
<dbReference type="Gene3D" id="3.20.20.70">
    <property type="entry name" value="Aldolase class I"/>
    <property type="match status" value="1"/>
</dbReference>
<name>A0A9D1MLL3_9FIRM</name>
<comment type="caution">
    <text evidence="7">The sequence shown here is derived from an EMBL/GenBank/DDBJ whole genome shotgun (WGS) entry which is preliminary data.</text>
</comment>
<sequence length="453" mass="51707">MVHTFSFTYSDKTYYFVWDTESGSLHNVDRVAFLIVCRLYEVRALTKEEEAELDLLPEYEYDGIVSELKNLEAEGSLNAPCTTYAEKKRTGEIKAMCLNMCYDCNLRCKYCFADEGTYHTVSRAHMNAETGMAAIDWLIEKSGTRHNLEVDFFGGEPLLCYDAVKKIVEYARGREKESGKVFSFTMTTNCLLLDEEKAKWLDENMYNVVLSLDGRKQVHNRMRPTANGRDVYDLIRKNALYMAKLRGKKSYYVRGTFTHENLDFAADVKAMVEAGFDSVSVEPVVTDIEGIALTKEDLPAIKEEYDKLARFYLDRYNEGREFTFFHYFIDLQTSPCMVKRLTGCGSGCEYVAVSPDGKIYPCHQFCEQEEYLMGDVWGGKGREGVEDFFATNIVTRKSECKNCFAKYYCSGGCAANNIKFGGGMDKVTPITCEMMKKRLENALFIEAYKLSGE</sequence>
<evidence type="ECO:0000313" key="8">
    <source>
        <dbReference type="Proteomes" id="UP000824145"/>
    </source>
</evidence>
<accession>A0A9D1MLL3</accession>
<dbReference type="InterPro" id="IPR024025">
    <property type="entry name" value="SCIFF_rSAM_maturase"/>
</dbReference>
<evidence type="ECO:0000313" key="7">
    <source>
        <dbReference type="EMBL" id="HIU62401.1"/>
    </source>
</evidence>
<dbReference type="InterPro" id="IPR007197">
    <property type="entry name" value="rSAM"/>
</dbReference>
<reference evidence="7" key="2">
    <citation type="journal article" date="2021" name="PeerJ">
        <title>Extensive microbial diversity within the chicken gut microbiome revealed by metagenomics and culture.</title>
        <authorList>
            <person name="Gilroy R."/>
            <person name="Ravi A."/>
            <person name="Getino M."/>
            <person name="Pursley I."/>
            <person name="Horton D.L."/>
            <person name="Alikhan N.F."/>
            <person name="Baker D."/>
            <person name="Gharbi K."/>
            <person name="Hall N."/>
            <person name="Watson M."/>
            <person name="Adriaenssens E.M."/>
            <person name="Foster-Nyarko E."/>
            <person name="Jarju S."/>
            <person name="Secka A."/>
            <person name="Antonio M."/>
            <person name="Oren A."/>
            <person name="Chaudhuri R.R."/>
            <person name="La Ragione R."/>
            <person name="Hildebrand F."/>
            <person name="Pallen M.J."/>
        </authorList>
    </citation>
    <scope>NUCLEOTIDE SEQUENCE</scope>
    <source>
        <strain evidence="7">9366</strain>
    </source>
</reference>
<evidence type="ECO:0000256" key="2">
    <source>
        <dbReference type="ARBA" id="ARBA00022691"/>
    </source>
</evidence>
<feature type="domain" description="Radical SAM core" evidence="6">
    <location>
        <begin position="90"/>
        <end position="326"/>
    </location>
</feature>
<dbReference type="SFLD" id="SFLDG01386">
    <property type="entry name" value="main_SPASM_domain-containing"/>
    <property type="match status" value="1"/>
</dbReference>
<dbReference type="CDD" id="cd01335">
    <property type="entry name" value="Radical_SAM"/>
    <property type="match status" value="1"/>
</dbReference>
<evidence type="ECO:0000259" key="6">
    <source>
        <dbReference type="PROSITE" id="PS51918"/>
    </source>
</evidence>
<keyword evidence="2" id="KW-0949">S-adenosyl-L-methionine</keyword>
<dbReference type="EMBL" id="DVNJ01000004">
    <property type="protein sequence ID" value="HIU62401.1"/>
    <property type="molecule type" value="Genomic_DNA"/>
</dbReference>
<evidence type="ECO:0000256" key="4">
    <source>
        <dbReference type="ARBA" id="ARBA00023004"/>
    </source>
</evidence>
<dbReference type="PANTHER" id="PTHR43273:SF8">
    <property type="entry name" value="RADICAL SAM DOMAIN PROTEIN"/>
    <property type="match status" value="1"/>
</dbReference>
<evidence type="ECO:0000256" key="3">
    <source>
        <dbReference type="ARBA" id="ARBA00022723"/>
    </source>
</evidence>
<keyword evidence="5" id="KW-0411">Iron-sulfur</keyword>
<evidence type="ECO:0000256" key="5">
    <source>
        <dbReference type="ARBA" id="ARBA00023014"/>
    </source>
</evidence>
<dbReference type="PROSITE" id="PS51918">
    <property type="entry name" value="RADICAL_SAM"/>
    <property type="match status" value="1"/>
</dbReference>
<dbReference type="InterPro" id="IPR023885">
    <property type="entry name" value="4Fe4S-binding_SPASM_dom"/>
</dbReference>
<dbReference type="InterPro" id="IPR058240">
    <property type="entry name" value="rSAM_sf"/>
</dbReference>
<keyword evidence="4" id="KW-0408">Iron</keyword>
<dbReference type="NCBIfam" id="TIGR03974">
    <property type="entry name" value="rSAM_six_Cys"/>
    <property type="match status" value="1"/>
</dbReference>
<dbReference type="AlphaFoldDB" id="A0A9D1MLL3"/>
<gene>
    <name evidence="7" type="primary">scfB</name>
    <name evidence="7" type="ORF">IAB07_01345</name>
</gene>
<protein>
    <submittedName>
        <fullName evidence="7">Thioether cross-link-forming SCIFF peptide maturase</fullName>
    </submittedName>
</protein>
<comment type="cofactor">
    <cofactor evidence="1">
        <name>[4Fe-4S] cluster</name>
        <dbReference type="ChEBI" id="CHEBI:49883"/>
    </cofactor>
</comment>
<dbReference type="SFLD" id="SFLDG01067">
    <property type="entry name" value="SPASM/twitch_domain_containing"/>
    <property type="match status" value="1"/>
</dbReference>
<dbReference type="Proteomes" id="UP000824145">
    <property type="component" value="Unassembled WGS sequence"/>
</dbReference>
<proteinExistence type="predicted"/>
<dbReference type="InterPro" id="IPR013785">
    <property type="entry name" value="Aldolase_TIM"/>
</dbReference>
<dbReference type="SFLD" id="SFLDS00029">
    <property type="entry name" value="Radical_SAM"/>
    <property type="match status" value="1"/>
</dbReference>
<dbReference type="GO" id="GO:0051536">
    <property type="term" value="F:iron-sulfur cluster binding"/>
    <property type="evidence" value="ECO:0007669"/>
    <property type="project" value="UniProtKB-KW"/>
</dbReference>
<reference evidence="7" key="1">
    <citation type="submission" date="2020-10" db="EMBL/GenBank/DDBJ databases">
        <authorList>
            <person name="Gilroy R."/>
        </authorList>
    </citation>
    <scope>NUCLEOTIDE SEQUENCE</scope>
    <source>
        <strain evidence="7">9366</strain>
    </source>
</reference>
<dbReference type="SFLD" id="SFLDG01384">
    <property type="entry name" value="thioether_bond_formation_requi"/>
    <property type="match status" value="1"/>
</dbReference>